<comment type="subcellular location">
    <subcellularLocation>
        <location evidence="2">Cytoplasm</location>
    </subcellularLocation>
    <subcellularLocation>
        <location evidence="1">Endoplasmic reticulum</location>
    </subcellularLocation>
</comment>
<dbReference type="InterPro" id="IPR025887">
    <property type="entry name" value="Glyco_hydro_31_N_dom"/>
</dbReference>
<evidence type="ECO:0000256" key="1">
    <source>
        <dbReference type="ARBA" id="ARBA00004240"/>
    </source>
</evidence>
<sequence length="1368" mass="156992">MLCWQNEDKFLQKRYPLLYPKTETLKDLLQKSSVPIPWSMAGAPPCMEPVSGPSVPPRVGTSYQTTHPHPWRPTLSYEMIEVKNLPEQPVTNQLVKPCFAPSGMTTEPLTFPNLVTGFLRNPQHGARAALYTRYTSGEWNNNNLTKYAESNINRNQSERIRNDAVRLMRETDEKTSQGQRDAGRRLGERITDVTFWRNELFTELEKLISESSAFTELKRKCGKAMLDLEAPLHIAQECLYHREGRAGVEKVHDSVEKALLLEIDNLRNSRQRLQDLHQKITRQANDCRAAQHLLEEDVTHKESTLGIDSVCHQLNNYSRGIAYYGGIEKYDPTVSTQESWAEASSQRVSRSQAERAKLSQLRSDAETTKAIQDKANPLKVAQTRLESRSHREGGELCKDYAQLRLIQEVQDIKDVVNSLHTKLQEAEAQHQSLLKTRSTLEVDLRNKVNALFIDREKSYIFHMTFGVDPNNFKKCEQSSFCRRCRKIAPGNSKFALVPGSMNTYSNAITVDLINKDTQHLYIVKLEALVNNSYRLIIDEKTPLRPRYKVTHALVAEPQPENINIQKEDQNEVVLTSGYNKAVIVADPFRIDFYENNVLAVSANAKGLMNFEHLRKKSFNPDENVVENADDVSETNEKAPVATPQEDDPGAWEENFNSHHDSKPYGPEAVALDFSFPEAEALFGIPEHADSFILKSTSGTEPYRLYNLDVFEYLIDSKMALYGSVPVLYAHGTQCTAGVLWLNAAETWVDINTAERNVVSSIVSFVSGSRKADPQSAHFMSETGIIDTFIMLGPSPMDAFKQYASLTGTAPLPQMFALAYHQCRWNYNDAADVESVVTKFDEFDIPMDAMWLDIEYTDGKKYFTWNSYKFPEPLEMIKNLTDLGRHLVIIIDPHIKRDNNYFFHKNCTDEGYYVKTKDGKDYEGWCWPGAASYPDFFRKDVRDYYAKQYLLENFRTTTGDVMLWNDMNEPSVFNGPEVTMPKDLLHENDWEHRNLHNLYGHMHIMATFEGLLNRDPKQRPFILTRSHYAGSQRFAAIWTGDNLADWGHLQHSIKMCLSEAVAGFSFCGADVGGFFGNPTPELFGRWYQTGAFLPFFRSHSHIDTARREPWLYPEATRLIIRDAIRKRYSYLPLWYTMFYEHELNGGPVIRPLLAHYPKDTNSFTVDNQFLLQNRLMVRPVMEQGVSKVSVYFPAIDDKKTSDLWYDADDYQKYDQAGSQTIPVNDYKIPVYQRGGTIVPKKERIRRAATLMKNDPYTLIVALDRDGKAEGTLYLDDEKTYNYRQGKFIYINYKFDGRKLFNEFINRPKYVSKSWIERVVIAGLTKKPKSATIIVDGLTQELEVQPKEHAYVVRKPGVAINKDFEIKLNF</sequence>
<dbReference type="GO" id="GO:0005929">
    <property type="term" value="C:cilium"/>
    <property type="evidence" value="ECO:0007669"/>
    <property type="project" value="UniProtKB-ARBA"/>
</dbReference>
<evidence type="ECO:0000256" key="12">
    <source>
        <dbReference type="ARBA" id="ARBA00042895"/>
    </source>
</evidence>
<keyword evidence="8" id="KW-0378">Hydrolase</keyword>
<dbReference type="Gene3D" id="2.60.40.1760">
    <property type="entry name" value="glycosyl hydrolase (family 31)"/>
    <property type="match status" value="1"/>
</dbReference>
<feature type="coiled-coil region" evidence="13">
    <location>
        <begin position="409"/>
        <end position="443"/>
    </location>
</feature>
<dbReference type="InterPro" id="IPR000435">
    <property type="entry name" value="Tektins"/>
</dbReference>
<evidence type="ECO:0000256" key="5">
    <source>
        <dbReference type="ARBA" id="ARBA00007806"/>
    </source>
</evidence>
<dbReference type="STRING" id="37546.A0A1B0G4M6"/>
<dbReference type="GO" id="GO:0090599">
    <property type="term" value="F:alpha-glucosidase activity"/>
    <property type="evidence" value="ECO:0007669"/>
    <property type="project" value="TreeGrafter"/>
</dbReference>
<dbReference type="InterPro" id="IPR048395">
    <property type="entry name" value="Glyco_hydro_31_C"/>
</dbReference>
<dbReference type="InterPro" id="IPR017853">
    <property type="entry name" value="GH"/>
</dbReference>
<keyword evidence="6" id="KW-0963">Cytoplasm</keyword>
<keyword evidence="7" id="KW-0732">Signal</keyword>
<dbReference type="InterPro" id="IPR013780">
    <property type="entry name" value="Glyco_hydro_b"/>
</dbReference>
<dbReference type="Proteomes" id="UP000092444">
    <property type="component" value="Unassembled WGS sequence"/>
</dbReference>
<dbReference type="Pfam" id="PF13802">
    <property type="entry name" value="Gal_mutarotas_2"/>
    <property type="match status" value="1"/>
</dbReference>
<keyword evidence="13" id="KW-0175">Coiled coil</keyword>
<dbReference type="PRINTS" id="PR00511">
    <property type="entry name" value="TEKTIN"/>
</dbReference>
<evidence type="ECO:0000256" key="14">
    <source>
        <dbReference type="SAM" id="MobiDB-lite"/>
    </source>
</evidence>
<dbReference type="CDD" id="cd14752">
    <property type="entry name" value="GH31_N"/>
    <property type="match status" value="1"/>
</dbReference>
<keyword evidence="11" id="KW-0326">Glycosidase</keyword>
<evidence type="ECO:0000313" key="18">
    <source>
        <dbReference type="EnsemblMetazoa" id="GMOY008272-PA"/>
    </source>
</evidence>
<dbReference type="GO" id="GO:0030246">
    <property type="term" value="F:carbohydrate binding"/>
    <property type="evidence" value="ECO:0007669"/>
    <property type="project" value="InterPro"/>
</dbReference>
<dbReference type="SUPFAM" id="SSF51011">
    <property type="entry name" value="Glycosyl hydrolase domain"/>
    <property type="match status" value="1"/>
</dbReference>
<feature type="domain" description="Glycoside hydrolase family 31 N-terminal" evidence="16">
    <location>
        <begin position="524"/>
        <end position="749"/>
    </location>
</feature>
<dbReference type="EMBL" id="CCAG010000522">
    <property type="status" value="NOT_ANNOTATED_CDS"/>
    <property type="molecule type" value="Genomic_DNA"/>
</dbReference>
<organism evidence="18 19">
    <name type="scientific">Glossina morsitans morsitans</name>
    <name type="common">Savannah tsetse fly</name>
    <dbReference type="NCBI Taxonomy" id="37546"/>
    <lineage>
        <taxon>Eukaryota</taxon>
        <taxon>Metazoa</taxon>
        <taxon>Ecdysozoa</taxon>
        <taxon>Arthropoda</taxon>
        <taxon>Hexapoda</taxon>
        <taxon>Insecta</taxon>
        <taxon>Pterygota</taxon>
        <taxon>Neoptera</taxon>
        <taxon>Endopterygota</taxon>
        <taxon>Diptera</taxon>
        <taxon>Brachycera</taxon>
        <taxon>Muscomorpha</taxon>
        <taxon>Hippoboscoidea</taxon>
        <taxon>Glossinidae</taxon>
        <taxon>Glossina</taxon>
    </lineage>
</organism>
<dbReference type="GO" id="GO:0005975">
    <property type="term" value="P:carbohydrate metabolic process"/>
    <property type="evidence" value="ECO:0007669"/>
    <property type="project" value="InterPro"/>
</dbReference>
<feature type="region of interest" description="Disordered" evidence="14">
    <location>
        <begin position="621"/>
        <end position="659"/>
    </location>
</feature>
<evidence type="ECO:0000256" key="4">
    <source>
        <dbReference type="ARBA" id="ARBA00007209"/>
    </source>
</evidence>
<dbReference type="Gene3D" id="2.60.40.1180">
    <property type="entry name" value="Golgi alpha-mannosidase II"/>
    <property type="match status" value="2"/>
</dbReference>
<feature type="compositionally biased region" description="Acidic residues" evidence="14">
    <location>
        <begin position="623"/>
        <end position="633"/>
    </location>
</feature>
<dbReference type="GO" id="GO:0060294">
    <property type="term" value="P:cilium movement involved in cell motility"/>
    <property type="evidence" value="ECO:0007669"/>
    <property type="project" value="InterPro"/>
</dbReference>
<dbReference type="GO" id="GO:0006491">
    <property type="term" value="P:N-glycan processing"/>
    <property type="evidence" value="ECO:0007669"/>
    <property type="project" value="TreeGrafter"/>
</dbReference>
<evidence type="ECO:0000259" key="16">
    <source>
        <dbReference type="Pfam" id="PF13802"/>
    </source>
</evidence>
<dbReference type="CDD" id="cd06603">
    <property type="entry name" value="GH31_GANC_GANAB_alpha"/>
    <property type="match status" value="1"/>
</dbReference>
<dbReference type="SUPFAM" id="SSF74650">
    <property type="entry name" value="Galactose mutarotase-like"/>
    <property type="match status" value="1"/>
</dbReference>
<evidence type="ECO:0000256" key="3">
    <source>
        <dbReference type="ARBA" id="ARBA00004833"/>
    </source>
</evidence>
<evidence type="ECO:0000256" key="7">
    <source>
        <dbReference type="ARBA" id="ARBA00022729"/>
    </source>
</evidence>
<name>A0A1B0G4M6_GLOMM</name>
<accession>A0A1B0G4M6</accession>
<evidence type="ECO:0000256" key="8">
    <source>
        <dbReference type="ARBA" id="ARBA00022801"/>
    </source>
</evidence>
<dbReference type="InterPro" id="IPR048256">
    <property type="entry name" value="Tektin-like"/>
</dbReference>
<dbReference type="FunFam" id="2.60.40.1180:FF:000023">
    <property type="entry name" value="neutral alpha-glucosidase AB isoform X2"/>
    <property type="match status" value="1"/>
</dbReference>
<evidence type="ECO:0000256" key="13">
    <source>
        <dbReference type="SAM" id="Coils"/>
    </source>
</evidence>
<feature type="coiled-coil region" evidence="13">
    <location>
        <begin position="256"/>
        <end position="286"/>
    </location>
</feature>
<comment type="pathway">
    <text evidence="3">Glycan metabolism; N-glycan metabolism.</text>
</comment>
<dbReference type="PANTHER" id="PTHR22762">
    <property type="entry name" value="ALPHA-GLUCOSIDASE"/>
    <property type="match status" value="1"/>
</dbReference>
<dbReference type="Gene3D" id="3.20.20.80">
    <property type="entry name" value="Glycosidases"/>
    <property type="match status" value="1"/>
</dbReference>
<feature type="domain" description="Glycosyl hydrolase family 31 C-terminal" evidence="17">
    <location>
        <begin position="1144"/>
        <end position="1237"/>
    </location>
</feature>
<comment type="similarity">
    <text evidence="5">Belongs to the glycosyl hydrolase 31 family.</text>
</comment>
<evidence type="ECO:0000256" key="6">
    <source>
        <dbReference type="ARBA" id="ARBA00022490"/>
    </source>
</evidence>
<keyword evidence="10" id="KW-0325">Glycoprotein</keyword>
<protein>
    <recommendedName>
        <fullName evidence="12">Glucosidase II subunit alpha</fullName>
    </recommendedName>
</protein>
<dbReference type="EnsemblMetazoa" id="GMOY008272-RA">
    <property type="protein sequence ID" value="GMOY008272-PA"/>
    <property type="gene ID" value="GMOY008272"/>
</dbReference>
<feature type="domain" description="Glycoside hydrolase family 31 TIM barrel" evidence="15">
    <location>
        <begin position="810"/>
        <end position="1136"/>
    </location>
</feature>
<evidence type="ECO:0000259" key="17">
    <source>
        <dbReference type="Pfam" id="PF21365"/>
    </source>
</evidence>
<evidence type="ECO:0000256" key="9">
    <source>
        <dbReference type="ARBA" id="ARBA00022824"/>
    </source>
</evidence>
<dbReference type="GO" id="GO:0005783">
    <property type="term" value="C:endoplasmic reticulum"/>
    <property type="evidence" value="ECO:0007669"/>
    <property type="project" value="UniProtKB-SubCell"/>
</dbReference>
<dbReference type="PhylomeDB" id="A0A1B0G4M6"/>
<dbReference type="Pfam" id="PF03148">
    <property type="entry name" value="Tektin"/>
    <property type="match status" value="1"/>
</dbReference>
<reference evidence="18" key="1">
    <citation type="submission" date="2020-05" db="UniProtKB">
        <authorList>
            <consortium name="EnsemblMetazoa"/>
        </authorList>
    </citation>
    <scope>IDENTIFICATION</scope>
    <source>
        <strain evidence="18">Yale</strain>
    </source>
</reference>
<proteinExistence type="inferred from homology"/>
<dbReference type="PANTHER" id="PTHR22762:SF54">
    <property type="entry name" value="BCDNA.GH04962"/>
    <property type="match status" value="1"/>
</dbReference>
<comment type="similarity">
    <text evidence="4">Belongs to the tektin family.</text>
</comment>
<evidence type="ECO:0000313" key="19">
    <source>
        <dbReference type="Proteomes" id="UP000092444"/>
    </source>
</evidence>
<dbReference type="FunFam" id="3.20.20.80:FF:000039">
    <property type="entry name" value="Glucosidase, alpha neutral C"/>
    <property type="match status" value="1"/>
</dbReference>
<dbReference type="InterPro" id="IPR000322">
    <property type="entry name" value="Glyco_hydro_31_TIM"/>
</dbReference>
<keyword evidence="19" id="KW-1185">Reference proteome</keyword>
<evidence type="ECO:0000256" key="2">
    <source>
        <dbReference type="ARBA" id="ARBA00004496"/>
    </source>
</evidence>
<evidence type="ECO:0000259" key="15">
    <source>
        <dbReference type="Pfam" id="PF01055"/>
    </source>
</evidence>
<dbReference type="InterPro" id="IPR011013">
    <property type="entry name" value="Gal_mutarotase_sf_dom"/>
</dbReference>
<evidence type="ECO:0000256" key="11">
    <source>
        <dbReference type="ARBA" id="ARBA00023295"/>
    </source>
</evidence>
<dbReference type="SUPFAM" id="SSF51445">
    <property type="entry name" value="(Trans)glycosidases"/>
    <property type="match status" value="1"/>
</dbReference>
<keyword evidence="9" id="KW-0256">Endoplasmic reticulum</keyword>
<dbReference type="Pfam" id="PF21365">
    <property type="entry name" value="Glyco_hydro_31_3rd"/>
    <property type="match status" value="1"/>
</dbReference>
<evidence type="ECO:0000256" key="10">
    <source>
        <dbReference type="ARBA" id="ARBA00023180"/>
    </source>
</evidence>
<dbReference type="Pfam" id="PF01055">
    <property type="entry name" value="Glyco_hydro_31_2nd"/>
    <property type="match status" value="1"/>
</dbReference>